<gene>
    <name evidence="1" type="ORF">J437_LFUL011284</name>
</gene>
<name>A0A8K0KP89_LADFU</name>
<dbReference type="OrthoDB" id="125347at2759"/>
<sequence length="95" mass="10959">MACEEKKNVKEVAAHFKCEKTQIYSVIKEKDTIFEKYLSSSKTDFSRKREKNSKPSDLNHIVFDSESKELPTSGLLLQEKVKELAEILKIDCFSV</sequence>
<dbReference type="Proteomes" id="UP000792457">
    <property type="component" value="Unassembled WGS sequence"/>
</dbReference>
<dbReference type="EMBL" id="KZ309141">
    <property type="protein sequence ID" value="KAG8237255.1"/>
    <property type="molecule type" value="Genomic_DNA"/>
</dbReference>
<evidence type="ECO:0000313" key="1">
    <source>
        <dbReference type="EMBL" id="KAG8237255.1"/>
    </source>
</evidence>
<keyword evidence="2" id="KW-1185">Reference proteome</keyword>
<organism evidence="1 2">
    <name type="scientific">Ladona fulva</name>
    <name type="common">Scarce chaser dragonfly</name>
    <name type="synonym">Libellula fulva</name>
    <dbReference type="NCBI Taxonomy" id="123851"/>
    <lineage>
        <taxon>Eukaryota</taxon>
        <taxon>Metazoa</taxon>
        <taxon>Ecdysozoa</taxon>
        <taxon>Arthropoda</taxon>
        <taxon>Hexapoda</taxon>
        <taxon>Insecta</taxon>
        <taxon>Pterygota</taxon>
        <taxon>Palaeoptera</taxon>
        <taxon>Odonata</taxon>
        <taxon>Epiprocta</taxon>
        <taxon>Anisoptera</taxon>
        <taxon>Libelluloidea</taxon>
        <taxon>Libellulidae</taxon>
        <taxon>Ladona</taxon>
    </lineage>
</organism>
<accession>A0A8K0KP89</accession>
<dbReference type="AlphaFoldDB" id="A0A8K0KP89"/>
<reference evidence="1" key="1">
    <citation type="submission" date="2013-04" db="EMBL/GenBank/DDBJ databases">
        <authorList>
            <person name="Qu J."/>
            <person name="Murali S.C."/>
            <person name="Bandaranaike D."/>
            <person name="Bellair M."/>
            <person name="Blankenburg K."/>
            <person name="Chao H."/>
            <person name="Dinh H."/>
            <person name="Doddapaneni H."/>
            <person name="Downs B."/>
            <person name="Dugan-Rocha S."/>
            <person name="Elkadiri S."/>
            <person name="Gnanaolivu R.D."/>
            <person name="Hernandez B."/>
            <person name="Javaid M."/>
            <person name="Jayaseelan J.C."/>
            <person name="Lee S."/>
            <person name="Li M."/>
            <person name="Ming W."/>
            <person name="Munidasa M."/>
            <person name="Muniz J."/>
            <person name="Nguyen L."/>
            <person name="Ongeri F."/>
            <person name="Osuji N."/>
            <person name="Pu L.-L."/>
            <person name="Puazo M."/>
            <person name="Qu C."/>
            <person name="Quiroz J."/>
            <person name="Raj R."/>
            <person name="Weissenberger G."/>
            <person name="Xin Y."/>
            <person name="Zou X."/>
            <person name="Han Y."/>
            <person name="Richards S."/>
            <person name="Worley K."/>
            <person name="Muzny D."/>
            <person name="Gibbs R."/>
        </authorList>
    </citation>
    <scope>NUCLEOTIDE SEQUENCE</scope>
    <source>
        <strain evidence="1">Sampled in the wild</strain>
    </source>
</reference>
<reference evidence="1" key="2">
    <citation type="submission" date="2017-10" db="EMBL/GenBank/DDBJ databases">
        <title>Ladona fulva Genome sequencing and assembly.</title>
        <authorList>
            <person name="Murali S."/>
            <person name="Richards S."/>
            <person name="Bandaranaike D."/>
            <person name="Bellair M."/>
            <person name="Blankenburg K."/>
            <person name="Chao H."/>
            <person name="Dinh H."/>
            <person name="Doddapaneni H."/>
            <person name="Dugan-Rocha S."/>
            <person name="Elkadiri S."/>
            <person name="Gnanaolivu R."/>
            <person name="Hernandez B."/>
            <person name="Skinner E."/>
            <person name="Javaid M."/>
            <person name="Lee S."/>
            <person name="Li M."/>
            <person name="Ming W."/>
            <person name="Munidasa M."/>
            <person name="Muniz J."/>
            <person name="Nguyen L."/>
            <person name="Hughes D."/>
            <person name="Osuji N."/>
            <person name="Pu L.-L."/>
            <person name="Puazo M."/>
            <person name="Qu C."/>
            <person name="Quiroz J."/>
            <person name="Raj R."/>
            <person name="Weissenberger G."/>
            <person name="Xin Y."/>
            <person name="Zou X."/>
            <person name="Han Y."/>
            <person name="Worley K."/>
            <person name="Muzny D."/>
            <person name="Gibbs R."/>
        </authorList>
    </citation>
    <scope>NUCLEOTIDE SEQUENCE</scope>
    <source>
        <strain evidence="1">Sampled in the wild</strain>
    </source>
</reference>
<proteinExistence type="predicted"/>
<comment type="caution">
    <text evidence="1">The sequence shown here is derived from an EMBL/GenBank/DDBJ whole genome shotgun (WGS) entry which is preliminary data.</text>
</comment>
<evidence type="ECO:0000313" key="2">
    <source>
        <dbReference type="Proteomes" id="UP000792457"/>
    </source>
</evidence>
<protein>
    <submittedName>
        <fullName evidence="1">Uncharacterized protein</fullName>
    </submittedName>
</protein>